<evidence type="ECO:0000313" key="7">
    <source>
        <dbReference type="Proteomes" id="UP000294933"/>
    </source>
</evidence>
<dbReference type="AlphaFoldDB" id="A0A4R5XFA6"/>
<evidence type="ECO:0000313" key="6">
    <source>
        <dbReference type="EMBL" id="TDL29801.1"/>
    </source>
</evidence>
<dbReference type="InterPro" id="IPR007219">
    <property type="entry name" value="XnlR_reg_dom"/>
</dbReference>
<feature type="compositionally biased region" description="Polar residues" evidence="4">
    <location>
        <begin position="788"/>
        <end position="799"/>
    </location>
</feature>
<dbReference type="PANTHER" id="PTHR31001">
    <property type="entry name" value="UNCHARACTERIZED TRANSCRIPTIONAL REGULATORY PROTEIN"/>
    <property type="match status" value="1"/>
</dbReference>
<dbReference type="GO" id="GO:0006351">
    <property type="term" value="P:DNA-templated transcription"/>
    <property type="evidence" value="ECO:0007669"/>
    <property type="project" value="InterPro"/>
</dbReference>
<dbReference type="InterPro" id="IPR050613">
    <property type="entry name" value="Sec_Metabolite_Reg"/>
</dbReference>
<dbReference type="EMBL" id="ML170156">
    <property type="protein sequence ID" value="TDL29801.1"/>
    <property type="molecule type" value="Genomic_DNA"/>
</dbReference>
<protein>
    <recommendedName>
        <fullName evidence="5">Zn(2)-C6 fungal-type domain-containing protein</fullName>
    </recommendedName>
</protein>
<evidence type="ECO:0000259" key="5">
    <source>
        <dbReference type="PROSITE" id="PS50048"/>
    </source>
</evidence>
<feature type="compositionally biased region" description="Low complexity" evidence="4">
    <location>
        <begin position="800"/>
        <end position="813"/>
    </location>
</feature>
<dbReference type="PANTHER" id="PTHR31001:SF89">
    <property type="entry name" value="ZN(2)-C6 FUNGAL-TYPE DOMAIN-CONTAINING PROTEIN"/>
    <property type="match status" value="1"/>
</dbReference>
<keyword evidence="2" id="KW-0479">Metal-binding</keyword>
<feature type="compositionally biased region" description="Basic and acidic residues" evidence="4">
    <location>
        <begin position="183"/>
        <end position="204"/>
    </location>
</feature>
<feature type="region of interest" description="Disordered" evidence="4">
    <location>
        <begin position="122"/>
        <end position="166"/>
    </location>
</feature>
<feature type="domain" description="Zn(2)-C6 fungal-type" evidence="5">
    <location>
        <begin position="48"/>
        <end position="79"/>
    </location>
</feature>
<dbReference type="SMART" id="SM00066">
    <property type="entry name" value="GAL4"/>
    <property type="match status" value="1"/>
</dbReference>
<dbReference type="CDD" id="cd00067">
    <property type="entry name" value="GAL4"/>
    <property type="match status" value="1"/>
</dbReference>
<dbReference type="GO" id="GO:0003677">
    <property type="term" value="F:DNA binding"/>
    <property type="evidence" value="ECO:0007669"/>
    <property type="project" value="InterPro"/>
</dbReference>
<sequence length="881" mass="98225">MPTQEEESQLPPRLSAIPPRSNKDSRRTSPTGHNQERPPAKRSRKAINCEPCRASKLKCDRARPCSSCVLRGTASSCYLDGRDDPRDDPRTNRIDPHHEIARMRQSLATLEAHLLRAGPPQAVTTHAVPTSRAGSPPPPIAKQEPESDTIPDTSNPPGMLQRPAGGFYIGPTSAKSHFLNFSDKSDSRDSDDAQDRNSSDDQRSDFSQSDMQRGYDDDLLAHLPALHIIDGLVDYYFEYCNWIYRHVNHQAFSTAWGRFKAGTSNDRLTLATVCVIMAVAIRYLPERHGLLASLPHTHEELSDRYYSLGREAQTRHQAESRIQTLDLIELMLIRTHYLTFSKNESEEIWTIRGQLVSDGTAMGLHRDPEKWHMPRDLAERRRWAWWHIILLERWQCFLFGRPLSIASHHFDTIMPSYVDPNIDPTGRLWMPNLHLFRLAHILGDIVDDAVSARPVPHERVFDRDRQLIKWLDTLPKELDLDDYRLARTLSSPIPAVMRLGVQSVIIRTSYYHIRFTLHRPYAAAAHSHGGPSTGKSGSNSADMDERMAQSLDIAVNAADKLIQLVGQARPDFLANSSLAAPGHVHWGPFHCFSAAMFFSFQLISNPDQPGANLFRANIRRVLDILALQRGVPIADKATDVLLALAPLYDPQPTVNENEGALEREKKKRSVLSMVKTLAFPYDSPTRPHTHANHESPGGGRRSISSPGTNSGGSPAHGISAVSTLVVPSQQTPAPHSYQQPVMQDPHSPVRVSAQPQSVGYVSSSMHTLSPTNTVPSHPPPTTLHPSINPATNTNASSIYHGSSYSPHQSHQSQAVPPHPQQGAAYPPMQHSNAQGYETARVVSYPQTSEEDTIWGTFSGFGQGEWSRFLDVMQRPEPRPSH</sequence>
<comment type="subcellular location">
    <subcellularLocation>
        <location evidence="1">Nucleus</location>
    </subcellularLocation>
</comment>
<dbReference type="GO" id="GO:0005634">
    <property type="term" value="C:nucleus"/>
    <property type="evidence" value="ECO:0007669"/>
    <property type="project" value="UniProtKB-SubCell"/>
</dbReference>
<feature type="region of interest" description="Disordered" evidence="4">
    <location>
        <begin position="1"/>
        <end position="46"/>
    </location>
</feature>
<dbReference type="Gene3D" id="4.10.240.10">
    <property type="entry name" value="Zn(2)-C6 fungal-type DNA-binding domain"/>
    <property type="match status" value="1"/>
</dbReference>
<dbReference type="InterPro" id="IPR036864">
    <property type="entry name" value="Zn2-C6_fun-type_DNA-bd_sf"/>
</dbReference>
<evidence type="ECO:0000256" key="2">
    <source>
        <dbReference type="ARBA" id="ARBA00022723"/>
    </source>
</evidence>
<dbReference type="GO" id="GO:0008270">
    <property type="term" value="F:zinc ion binding"/>
    <property type="evidence" value="ECO:0007669"/>
    <property type="project" value="InterPro"/>
</dbReference>
<keyword evidence="7" id="KW-1185">Reference proteome</keyword>
<feature type="region of interest" description="Disordered" evidence="4">
    <location>
        <begin position="75"/>
        <end position="97"/>
    </location>
</feature>
<evidence type="ECO:0000256" key="1">
    <source>
        <dbReference type="ARBA" id="ARBA00004123"/>
    </source>
</evidence>
<keyword evidence="3" id="KW-0539">Nucleus</keyword>
<feature type="region of interest" description="Disordered" evidence="4">
    <location>
        <begin position="680"/>
        <end position="830"/>
    </location>
</feature>
<feature type="region of interest" description="Disordered" evidence="4">
    <location>
        <begin position="179"/>
        <end position="211"/>
    </location>
</feature>
<dbReference type="Pfam" id="PF00172">
    <property type="entry name" value="Zn_clus"/>
    <property type="match status" value="1"/>
</dbReference>
<feature type="compositionally biased region" description="Polar residues" evidence="4">
    <location>
        <begin position="720"/>
        <end position="741"/>
    </location>
</feature>
<feature type="compositionally biased region" description="Basic and acidic residues" evidence="4">
    <location>
        <begin position="80"/>
        <end position="97"/>
    </location>
</feature>
<dbReference type="VEuPathDB" id="FungiDB:BD410DRAFT_780293"/>
<feature type="compositionally biased region" description="Polar residues" evidence="4">
    <location>
        <begin position="753"/>
        <end position="774"/>
    </location>
</feature>
<dbReference type="Pfam" id="PF04082">
    <property type="entry name" value="Fungal_trans"/>
    <property type="match status" value="1"/>
</dbReference>
<dbReference type="SMART" id="SM00906">
    <property type="entry name" value="Fungal_trans"/>
    <property type="match status" value="1"/>
</dbReference>
<dbReference type="CDD" id="cd12148">
    <property type="entry name" value="fungal_TF_MHR"/>
    <property type="match status" value="1"/>
</dbReference>
<accession>A0A4R5XFA6</accession>
<dbReference type="OrthoDB" id="762982at2759"/>
<evidence type="ECO:0000256" key="3">
    <source>
        <dbReference type="ARBA" id="ARBA00023242"/>
    </source>
</evidence>
<dbReference type="STRING" id="50990.A0A4R5XFA6"/>
<proteinExistence type="predicted"/>
<organism evidence="6 7">
    <name type="scientific">Rickenella mellea</name>
    <dbReference type="NCBI Taxonomy" id="50990"/>
    <lineage>
        <taxon>Eukaryota</taxon>
        <taxon>Fungi</taxon>
        <taxon>Dikarya</taxon>
        <taxon>Basidiomycota</taxon>
        <taxon>Agaricomycotina</taxon>
        <taxon>Agaricomycetes</taxon>
        <taxon>Hymenochaetales</taxon>
        <taxon>Rickenellaceae</taxon>
        <taxon>Rickenella</taxon>
    </lineage>
</organism>
<dbReference type="GO" id="GO:0000981">
    <property type="term" value="F:DNA-binding transcription factor activity, RNA polymerase II-specific"/>
    <property type="evidence" value="ECO:0007669"/>
    <property type="project" value="InterPro"/>
</dbReference>
<evidence type="ECO:0000256" key="4">
    <source>
        <dbReference type="SAM" id="MobiDB-lite"/>
    </source>
</evidence>
<gene>
    <name evidence="6" type="ORF">BD410DRAFT_780293</name>
</gene>
<name>A0A4R5XFA6_9AGAM</name>
<dbReference type="Proteomes" id="UP000294933">
    <property type="component" value="Unassembled WGS sequence"/>
</dbReference>
<dbReference type="SUPFAM" id="SSF57701">
    <property type="entry name" value="Zn2/Cys6 DNA-binding domain"/>
    <property type="match status" value="1"/>
</dbReference>
<dbReference type="InterPro" id="IPR001138">
    <property type="entry name" value="Zn2Cys6_DnaBD"/>
</dbReference>
<dbReference type="PROSITE" id="PS50048">
    <property type="entry name" value="ZN2_CY6_FUNGAL_2"/>
    <property type="match status" value="1"/>
</dbReference>
<reference evidence="6 7" key="1">
    <citation type="submission" date="2018-06" db="EMBL/GenBank/DDBJ databases">
        <title>A transcriptomic atlas of mushroom development highlights an independent origin of complex multicellularity.</title>
        <authorList>
            <consortium name="DOE Joint Genome Institute"/>
            <person name="Krizsan K."/>
            <person name="Almasi E."/>
            <person name="Merenyi Z."/>
            <person name="Sahu N."/>
            <person name="Viragh M."/>
            <person name="Koszo T."/>
            <person name="Mondo S."/>
            <person name="Kiss B."/>
            <person name="Balint B."/>
            <person name="Kues U."/>
            <person name="Barry K."/>
            <person name="Hegedus J.C."/>
            <person name="Henrissat B."/>
            <person name="Johnson J."/>
            <person name="Lipzen A."/>
            <person name="Ohm R."/>
            <person name="Nagy I."/>
            <person name="Pangilinan J."/>
            <person name="Yan J."/>
            <person name="Xiong Y."/>
            <person name="Grigoriev I.V."/>
            <person name="Hibbett D.S."/>
            <person name="Nagy L.G."/>
        </authorList>
    </citation>
    <scope>NUCLEOTIDE SEQUENCE [LARGE SCALE GENOMIC DNA]</scope>
    <source>
        <strain evidence="6 7">SZMC22713</strain>
    </source>
</reference>